<feature type="transmembrane region" description="Helical" evidence="9">
    <location>
        <begin position="37"/>
        <end position="57"/>
    </location>
</feature>
<dbReference type="InterPro" id="IPR036890">
    <property type="entry name" value="HATPase_C_sf"/>
</dbReference>
<keyword evidence="8" id="KW-0902">Two-component regulatory system</keyword>
<dbReference type="RefSeq" id="WP_232550015.1">
    <property type="nucleotide sequence ID" value="NZ_CP115965.1"/>
</dbReference>
<dbReference type="EC" id="2.7.13.3" evidence="2"/>
<protein>
    <recommendedName>
        <fullName evidence="2">histidine kinase</fullName>
        <ecNumber evidence="2">2.7.13.3</ecNumber>
    </recommendedName>
</protein>
<feature type="transmembrane region" description="Helical" evidence="9">
    <location>
        <begin position="107"/>
        <end position="134"/>
    </location>
</feature>
<dbReference type="CDD" id="cd16917">
    <property type="entry name" value="HATPase_UhpB-NarQ-NarX-like"/>
    <property type="match status" value="1"/>
</dbReference>
<evidence type="ECO:0000256" key="2">
    <source>
        <dbReference type="ARBA" id="ARBA00012438"/>
    </source>
</evidence>
<evidence type="ECO:0000256" key="6">
    <source>
        <dbReference type="ARBA" id="ARBA00022777"/>
    </source>
</evidence>
<feature type="transmembrane region" description="Helical" evidence="9">
    <location>
        <begin position="78"/>
        <end position="101"/>
    </location>
</feature>
<keyword evidence="12" id="KW-1185">Reference proteome</keyword>
<organism evidence="11 12">
    <name type="scientific">Propioniciclava soli</name>
    <dbReference type="NCBI Taxonomy" id="2775081"/>
    <lineage>
        <taxon>Bacteria</taxon>
        <taxon>Bacillati</taxon>
        <taxon>Actinomycetota</taxon>
        <taxon>Actinomycetes</taxon>
        <taxon>Propionibacteriales</taxon>
        <taxon>Propionibacteriaceae</taxon>
        <taxon>Propioniciclava</taxon>
    </lineage>
</organism>
<dbReference type="EMBL" id="CP115965">
    <property type="protein sequence ID" value="WZW99137.1"/>
    <property type="molecule type" value="Genomic_DNA"/>
</dbReference>
<dbReference type="PANTHER" id="PTHR24421">
    <property type="entry name" value="NITRATE/NITRITE SENSOR PROTEIN NARX-RELATED"/>
    <property type="match status" value="1"/>
</dbReference>
<proteinExistence type="predicted"/>
<dbReference type="PANTHER" id="PTHR24421:SF10">
    <property type="entry name" value="NITRATE_NITRITE SENSOR PROTEIN NARQ"/>
    <property type="match status" value="1"/>
</dbReference>
<evidence type="ECO:0000256" key="7">
    <source>
        <dbReference type="ARBA" id="ARBA00022840"/>
    </source>
</evidence>
<keyword evidence="9" id="KW-1133">Transmembrane helix</keyword>
<feature type="domain" description="Signal transduction histidine kinase subgroup 3 dimerisation and phosphoacceptor" evidence="10">
    <location>
        <begin position="218"/>
        <end position="283"/>
    </location>
</feature>
<accession>A0ABZ3CBJ4</accession>
<evidence type="ECO:0000256" key="3">
    <source>
        <dbReference type="ARBA" id="ARBA00022553"/>
    </source>
</evidence>
<dbReference type="InterPro" id="IPR050482">
    <property type="entry name" value="Sensor_HK_TwoCompSys"/>
</dbReference>
<gene>
    <name evidence="11" type="ORF">PCC79_02735</name>
</gene>
<keyword evidence="5" id="KW-0547">Nucleotide-binding</keyword>
<evidence type="ECO:0000313" key="11">
    <source>
        <dbReference type="EMBL" id="WZW99137.1"/>
    </source>
</evidence>
<feature type="transmembrane region" description="Helical" evidence="9">
    <location>
        <begin position="168"/>
        <end position="192"/>
    </location>
</feature>
<dbReference type="SUPFAM" id="SSF55874">
    <property type="entry name" value="ATPase domain of HSP90 chaperone/DNA topoisomerase II/histidine kinase"/>
    <property type="match status" value="1"/>
</dbReference>
<comment type="catalytic activity">
    <reaction evidence="1">
        <text>ATP + protein L-histidine = ADP + protein N-phospho-L-histidine.</text>
        <dbReference type="EC" id="2.7.13.3"/>
    </reaction>
</comment>
<evidence type="ECO:0000313" key="12">
    <source>
        <dbReference type="Proteomes" id="UP001434337"/>
    </source>
</evidence>
<evidence type="ECO:0000256" key="8">
    <source>
        <dbReference type="ARBA" id="ARBA00023012"/>
    </source>
</evidence>
<dbReference type="Gene3D" id="3.30.565.10">
    <property type="entry name" value="Histidine kinase-like ATPase, C-terminal domain"/>
    <property type="match status" value="1"/>
</dbReference>
<dbReference type="GO" id="GO:0016301">
    <property type="term" value="F:kinase activity"/>
    <property type="evidence" value="ECO:0007669"/>
    <property type="project" value="UniProtKB-KW"/>
</dbReference>
<keyword evidence="9" id="KW-0812">Transmembrane</keyword>
<evidence type="ECO:0000256" key="4">
    <source>
        <dbReference type="ARBA" id="ARBA00022679"/>
    </source>
</evidence>
<dbReference type="Gene3D" id="1.20.5.1930">
    <property type="match status" value="1"/>
</dbReference>
<evidence type="ECO:0000256" key="9">
    <source>
        <dbReference type="SAM" id="Phobius"/>
    </source>
</evidence>
<evidence type="ECO:0000256" key="5">
    <source>
        <dbReference type="ARBA" id="ARBA00022741"/>
    </source>
</evidence>
<dbReference type="InterPro" id="IPR011712">
    <property type="entry name" value="Sig_transdc_His_kin_sub3_dim/P"/>
</dbReference>
<keyword evidence="9" id="KW-0472">Membrane</keyword>
<reference evidence="11 12" key="1">
    <citation type="journal article" date="2023" name="Environ Microbiome">
        <title>A coral-associated actinobacterium mitigates coral bleaching under heat stress.</title>
        <authorList>
            <person name="Li J."/>
            <person name="Zou Y."/>
            <person name="Li Q."/>
            <person name="Zhang J."/>
            <person name="Bourne D.G."/>
            <person name="Lyu Y."/>
            <person name="Liu C."/>
            <person name="Zhang S."/>
        </authorList>
    </citation>
    <scope>NUCLEOTIDE SEQUENCE [LARGE SCALE GENOMIC DNA]</scope>
    <source>
        <strain evidence="11 12">SCSIO 13291</strain>
    </source>
</reference>
<keyword evidence="4" id="KW-0808">Transferase</keyword>
<evidence type="ECO:0000259" key="10">
    <source>
        <dbReference type="Pfam" id="PF07730"/>
    </source>
</evidence>
<evidence type="ECO:0000256" key="1">
    <source>
        <dbReference type="ARBA" id="ARBA00000085"/>
    </source>
</evidence>
<dbReference type="Proteomes" id="UP001434337">
    <property type="component" value="Chromosome"/>
</dbReference>
<keyword evidence="3" id="KW-0597">Phosphoprotein</keyword>
<sequence>MTPAAARTPARRARATWLAMFEPERYPPPRLSGASLAWRYLLCLAWFALTALAYALAHQVGTGTGDAAAPIPAEGELADLRLPAVVMALDGVLGVVSLAIIHLRRRFPLAICLVIHGFMLISATSAPVGGWALISLASRRQLPRTLIALGVGLAVALGSYLWPWSAALSAPVIVAAFVGQALFALLGAYLGVRRDRQASFHARVEQADRDREFAVLAERNRIAREMHDVLAHRISLVSMHAGALAYRTDLPPEQTQEIARVIQENAHASLTELRSVLSTLREGPSLPGDAAQPVAPQPTLGDLPGLLADARALGQVVDLRGTLAPGLPLVQQRHLFRIAQEALTNARKHAPRARVAMLLEGAPASGVHLRVTNDVTQVGGGVPGAALGLVGVTERVQMLGGRVDAGVHEGRFVLDAWLPWDHRR</sequence>
<keyword evidence="6 11" id="KW-0418">Kinase</keyword>
<feature type="transmembrane region" description="Helical" evidence="9">
    <location>
        <begin position="146"/>
        <end position="162"/>
    </location>
</feature>
<keyword evidence="7" id="KW-0067">ATP-binding</keyword>
<name>A0ABZ3CBJ4_9ACTN</name>
<dbReference type="Pfam" id="PF07730">
    <property type="entry name" value="HisKA_3"/>
    <property type="match status" value="1"/>
</dbReference>